<protein>
    <submittedName>
        <fullName evidence="10">LutB/LldF family L-lactate oxidation iron-sulfur protein</fullName>
    </submittedName>
</protein>
<name>A0AA41PZV2_9ACTN</name>
<dbReference type="PANTHER" id="PTHR47153">
    <property type="entry name" value="LACTATE UTILIZATION PROTEIN B"/>
    <property type="match status" value="1"/>
</dbReference>
<dbReference type="SUPFAM" id="SSF54862">
    <property type="entry name" value="4Fe-4S ferredoxins"/>
    <property type="match status" value="1"/>
</dbReference>
<evidence type="ECO:0000313" key="10">
    <source>
        <dbReference type="EMBL" id="MCF2528171.1"/>
    </source>
</evidence>
<dbReference type="InterPro" id="IPR024569">
    <property type="entry name" value="LutB_C"/>
</dbReference>
<feature type="domain" description="4Fe-4S ferredoxin-type" evidence="9">
    <location>
        <begin position="313"/>
        <end position="343"/>
    </location>
</feature>
<comment type="caution">
    <text evidence="10">The sequence shown here is derived from an EMBL/GenBank/DDBJ whole genome shotgun (WGS) entry which is preliminary data.</text>
</comment>
<accession>A0AA41PZV2</accession>
<keyword evidence="2" id="KW-0004">4Fe-4S</keyword>
<dbReference type="Pfam" id="PF13183">
    <property type="entry name" value="Fer4_8"/>
    <property type="match status" value="1"/>
</dbReference>
<keyword evidence="1" id="KW-0813">Transport</keyword>
<dbReference type="Gene3D" id="3.40.50.10420">
    <property type="entry name" value="NagB/RpiA/CoA transferase-like"/>
    <property type="match status" value="1"/>
</dbReference>
<evidence type="ECO:0000256" key="5">
    <source>
        <dbReference type="ARBA" id="ARBA00022982"/>
    </source>
</evidence>
<dbReference type="PANTHER" id="PTHR47153:SF2">
    <property type="entry name" value="LACTATE UTILIZATION PROTEIN B"/>
    <property type="match status" value="1"/>
</dbReference>
<dbReference type="AlphaFoldDB" id="A0AA41PZV2"/>
<dbReference type="InterPro" id="IPR017896">
    <property type="entry name" value="4Fe4S_Fe-S-bd"/>
</dbReference>
<dbReference type="InterPro" id="IPR004452">
    <property type="entry name" value="LutB/LldF"/>
</dbReference>
<evidence type="ECO:0000256" key="3">
    <source>
        <dbReference type="ARBA" id="ARBA00022723"/>
    </source>
</evidence>
<dbReference type="NCBIfam" id="TIGR00273">
    <property type="entry name" value="LutB/LldF family L-lactate oxidation iron-sulfur protein"/>
    <property type="match status" value="1"/>
</dbReference>
<dbReference type="SUPFAM" id="SSF100950">
    <property type="entry name" value="NagB/RpiA/CoA transferase-like"/>
    <property type="match status" value="1"/>
</dbReference>
<dbReference type="Proteomes" id="UP001165378">
    <property type="component" value="Unassembled WGS sequence"/>
</dbReference>
<keyword evidence="3" id="KW-0479">Metal-binding</keyword>
<keyword evidence="4" id="KW-0677">Repeat</keyword>
<evidence type="ECO:0000256" key="4">
    <source>
        <dbReference type="ARBA" id="ARBA00022737"/>
    </source>
</evidence>
<dbReference type="PROSITE" id="PS51379">
    <property type="entry name" value="4FE4S_FER_2"/>
    <property type="match status" value="1"/>
</dbReference>
<dbReference type="GO" id="GO:0006089">
    <property type="term" value="P:lactate metabolic process"/>
    <property type="evidence" value="ECO:0007669"/>
    <property type="project" value="InterPro"/>
</dbReference>
<dbReference type="PROSITE" id="PS00198">
    <property type="entry name" value="4FE4S_FER_1"/>
    <property type="match status" value="1"/>
</dbReference>
<evidence type="ECO:0000256" key="8">
    <source>
        <dbReference type="SAM" id="MobiDB-lite"/>
    </source>
</evidence>
<proteinExistence type="predicted"/>
<dbReference type="InterPro" id="IPR024185">
    <property type="entry name" value="FTHF_cligase-like_sf"/>
</dbReference>
<evidence type="ECO:0000256" key="6">
    <source>
        <dbReference type="ARBA" id="ARBA00023004"/>
    </source>
</evidence>
<dbReference type="Gene3D" id="1.10.1060.10">
    <property type="entry name" value="Alpha-helical ferredoxin"/>
    <property type="match status" value="1"/>
</dbReference>
<keyword evidence="6" id="KW-0408">Iron</keyword>
<sequence length="513" mass="54793">MTAVRPEPTFLGIPPFPEAAHTALADLHLRANLRKATHTIRERRAAVVGEMPDWEKLRRAGAAIKDDVLAHLPRYLEQLEASVTAAGGTVHWARDAAEANAIVVGIAREHGTDEVVKIKSMATQEIGLNNALAAAGIRAWETDLAELIVQLGHDLPSHILVPAVHKNRAEIRDIFAAGMGDAGRPAPDGLTDRPADLAEAARQHLREKFLRAKVAVSGGNFAVAETGTVCVVESEGNGRMCLTLPDVLITVLGIEKLLPTWQDMEVFLQLLPRSSTGERMNPYTSMWTGVTEGDGPRSFHLVLLDNGRTDVLADPVGRQALRCIRCSACLNVCPVYERTGGQAYGSVYPGPIGAVLTPQLRGINQHDVDPQTASLPYASTLCGACREACPVDIDIPAILTRQRAQLADLGRGPVHRGEQAAMKAAAGAFAEPWRLGLAQHAASFSRHFIGRKGKIGKVPRLLAGPLAGWTASRDAPAAPPESFRSWFKRTDGGLTEGDPATAGSPADGGLEEL</sequence>
<evidence type="ECO:0000313" key="11">
    <source>
        <dbReference type="Proteomes" id="UP001165378"/>
    </source>
</evidence>
<keyword evidence="5" id="KW-0249">Electron transport</keyword>
<evidence type="ECO:0000259" key="9">
    <source>
        <dbReference type="PROSITE" id="PS51379"/>
    </source>
</evidence>
<evidence type="ECO:0000256" key="1">
    <source>
        <dbReference type="ARBA" id="ARBA00022448"/>
    </source>
</evidence>
<keyword evidence="11" id="KW-1185">Reference proteome</keyword>
<reference evidence="10" key="1">
    <citation type="submission" date="2022-01" db="EMBL/GenBank/DDBJ databases">
        <title>Genome-Based Taxonomic Classification of the Phylum Actinobacteria.</title>
        <authorList>
            <person name="Gao Y."/>
        </authorList>
    </citation>
    <scope>NUCLEOTIDE SEQUENCE</scope>
    <source>
        <strain evidence="10">KLBMP 8922</strain>
    </source>
</reference>
<keyword evidence="7" id="KW-0411">Iron-sulfur</keyword>
<evidence type="ECO:0000256" key="2">
    <source>
        <dbReference type="ARBA" id="ARBA00022485"/>
    </source>
</evidence>
<organism evidence="10 11">
    <name type="scientific">Yinghuangia soli</name>
    <dbReference type="NCBI Taxonomy" id="2908204"/>
    <lineage>
        <taxon>Bacteria</taxon>
        <taxon>Bacillati</taxon>
        <taxon>Actinomycetota</taxon>
        <taxon>Actinomycetes</taxon>
        <taxon>Kitasatosporales</taxon>
        <taxon>Streptomycetaceae</taxon>
        <taxon>Yinghuangia</taxon>
    </lineage>
</organism>
<dbReference type="InterPro" id="IPR037171">
    <property type="entry name" value="NagB/RpiA_transferase-like"/>
</dbReference>
<dbReference type="InterPro" id="IPR017900">
    <property type="entry name" value="4Fe4S_Fe_S_CS"/>
</dbReference>
<dbReference type="InterPro" id="IPR009051">
    <property type="entry name" value="Helical_ferredxn"/>
</dbReference>
<dbReference type="GO" id="GO:0051539">
    <property type="term" value="F:4 iron, 4 sulfur cluster binding"/>
    <property type="evidence" value="ECO:0007669"/>
    <property type="project" value="UniProtKB-KW"/>
</dbReference>
<feature type="region of interest" description="Disordered" evidence="8">
    <location>
        <begin position="470"/>
        <end position="513"/>
    </location>
</feature>
<gene>
    <name evidence="10" type="ORF">LZ495_13185</name>
</gene>
<dbReference type="Pfam" id="PF02589">
    <property type="entry name" value="LUD_dom"/>
    <property type="match status" value="1"/>
</dbReference>
<evidence type="ECO:0000256" key="7">
    <source>
        <dbReference type="ARBA" id="ARBA00023014"/>
    </source>
</evidence>
<dbReference type="EMBL" id="JAKFHA010000006">
    <property type="protein sequence ID" value="MCF2528171.1"/>
    <property type="molecule type" value="Genomic_DNA"/>
</dbReference>
<dbReference type="GO" id="GO:0046872">
    <property type="term" value="F:metal ion binding"/>
    <property type="evidence" value="ECO:0007669"/>
    <property type="project" value="UniProtKB-KW"/>
</dbReference>
<dbReference type="Pfam" id="PF11870">
    <property type="entry name" value="LutB_C"/>
    <property type="match status" value="1"/>
</dbReference>
<dbReference type="InterPro" id="IPR003741">
    <property type="entry name" value="LUD_dom"/>
</dbReference>
<dbReference type="RefSeq" id="WP_235052345.1">
    <property type="nucleotide sequence ID" value="NZ_JAKFHA010000006.1"/>
</dbReference>